<feature type="compositionally biased region" description="Polar residues" evidence="3">
    <location>
        <begin position="1212"/>
        <end position="1232"/>
    </location>
</feature>
<feature type="compositionally biased region" description="Polar residues" evidence="3">
    <location>
        <begin position="1315"/>
        <end position="1331"/>
    </location>
</feature>
<dbReference type="PANTHER" id="PTHR37813:SF1">
    <property type="entry name" value="FELS-2 PROPHAGE PROTEIN"/>
    <property type="match status" value="1"/>
</dbReference>
<feature type="domain" description="Phage tail tape measure protein" evidence="5">
    <location>
        <begin position="364"/>
        <end position="549"/>
    </location>
</feature>
<feature type="coiled-coil region" evidence="2">
    <location>
        <begin position="1096"/>
        <end position="1130"/>
    </location>
</feature>
<keyword evidence="7" id="KW-1185">Reference proteome</keyword>
<evidence type="ECO:0000256" key="3">
    <source>
        <dbReference type="SAM" id="MobiDB-lite"/>
    </source>
</evidence>
<feature type="region of interest" description="Disordered" evidence="3">
    <location>
        <begin position="1366"/>
        <end position="1391"/>
    </location>
</feature>
<sequence length="2011" mass="224968">MSSDVELNIATNQMITDLNKALREIASKMNSLKVKVDFDPSFLQGLTSYADGMNRLNHTMIENKMLMQSSLDEYKRMQINQERLRNMTAAETAAYEKQRVSIKRLEQELAGYTLTKDKAIKNHAGVITGYTKTYKDELGQLLTVNTNTSGQVKNYDKVMEYAAGQRRALNQKNLENQQREAVLSEEQSTRRALEQQTALRNAAKDDAHRQALQQNTKMNEDLRKSIAITEEKIIQASQKYNLNGKVSDGLKTLRSEMLLLNSSMSTVGYKATAERLAQLNDQLKATTRSSAGAGGEIKTLGEVMKGASAMAGGWMSNVTSLIQPMDVLRKAIQSIISMDGQMNQLERSIGSSFDEERMLAGSNRIAQSTGRSMSEVNGNLIGFANQGFDEADTLSLGKAASVLQNISSLTPAESVNTLSLAMASFNIEADKSMSIADKLKEVSGIYGVSSKDLALSLTSAGAAAKSFGVSIEELLGNTAAISSITRESGDVVGRGLKSIYTKLGSDEQSKGILESVGISKADKDVTTLLDELAGKWNQLTKAQQQNTALGLAGQDQTATFTALMQNWGTSLNASESALHSQGAAMKDNEIYMGSLGARIQNMQTAWEGLTLALGNALVSDTLITITSLVTGLLNWMSKLGNGFVGFGVAGIAVGLLSASLRILTFEIIKTVFALKGIEVSTVAASVGTKALSMSINILKNSFKALAMSLGVGALFAVLGTALEWIMGMFSSTTQATEDFSDKTEALNQKVYDLNGLKALSAEYETLTRQISLNYEEKTRLAQIESELASKYGIHTENVQGQTKSLDANMEAIKEKKQLLEDEIRLEREKAELAYNANATKIESEIADKRKEVLQRDARVDETKEGYLWGLKNMSTFGSYEKNMFEMSAQDYEEALALQQESNESLKALTTQKVTIVKDAAKAYIDAEAQKNVEIKKNTLEFMEIYAYAATQSGLSKDQINSNLGKAFEQIQNSDIRNPEQAMKFLNTLPGLGKLTADAFKEVNNSFMQMDFSGTIAATEKVKDNAQMISEWGEFASDTKQEFELLNQAQSELANNNNLSTATIQKMNEKYGDFIKVTGLSKEATLKFIQAEKRKKIEYINSEIEMTKEAIRQARNRIKITQLEIEAFEQRSKAANSAKISELSNQINNGEISEQEAEKLYGAYRRNNALYDSQGKLLVNNAKLGEYAAEKAIINEQLAKLNLLNITKDELTGTVNNGNKATKDSTSLNDKSNNSLKESIDLLTKLQLKIEKVDKSLENLRNKRRLIEPGSAAYRKSLMQENALLSEKSKLLAEGIKNPNKLIASNTEKGSKENGKSTGAVSSETVEAQSKASQEKEETDYQIIVNQRSVIDDVILESNNKITRYQNDRELSSNQQKQFTSDSVEWRKEEGKQSSLLQKEKREIEQQNMTLSKLLKDKKINSEEYNQKISENDSKIWALEEEIQTKRVNVVRSQMESYDNKIKETDYQLDLSNAKLKSLTEGTIEYNQALQDQIPILQHKKSLQQDELSYLEKQLSRTDLSPAKIAELTQEFNKLKLELYGTDESLKSINDQLLAKKEASADKIIEDYKKVIEQQRDLALDAIDEQRKAEDKRHEERNKNLDEEQKKFETYINARLKALDRENSSTDYAEELTKKKNERQKIVDKLNVLSLDNSMEAKAKRKDLTEQLTAVDEEIAKYERDRSREMVKQGLQDQLEDRKNYNDQLKEEEDKLNKDEIDKLDDKKKKTERHYKDILENEKSFYQLKQNLMSNDVAVVNASLNTIGEAYKTLFDGIRQHVFETSVEMENLIYKFSEPEKALAKFKAGDYSSSDSGSQTSSGSASSGSLEDFKIKGTTEARRDWTYYLDNKSKAENIRKEMGLYNKDSYKYQQLEKEFKKLQEENQKYRDKYQFPDNSYAELLKLKIFSADTGGLTPAFSGAKFLLAHEKELILNQSDTSNLLKIVDVVRGITERIKTGFDFGALKFSQNDVAGTTDNRIQIDKVEIVAKDQESGMSLLGKFEEALNNKLKLRTI</sequence>
<feature type="compositionally biased region" description="Polar residues" evidence="3">
    <location>
        <begin position="1371"/>
        <end position="1382"/>
    </location>
</feature>
<protein>
    <submittedName>
        <fullName evidence="6">Phage tail tape measure protein, TP901 family, core region</fullName>
    </submittedName>
</protein>
<gene>
    <name evidence="6" type="ORF">SAMN05720606_10880</name>
</gene>
<keyword evidence="4" id="KW-0472">Membrane</keyword>
<keyword evidence="4" id="KW-1133">Transmembrane helix</keyword>
<dbReference type="STRING" id="582692.SAMN05720606_10880"/>
<dbReference type="Pfam" id="PF10145">
    <property type="entry name" value="PhageMin_Tail"/>
    <property type="match status" value="1"/>
</dbReference>
<evidence type="ECO:0000313" key="6">
    <source>
        <dbReference type="EMBL" id="SCY71876.1"/>
    </source>
</evidence>
<feature type="region of interest" description="Disordered" evidence="3">
    <location>
        <begin position="1684"/>
        <end position="1709"/>
    </location>
</feature>
<dbReference type="Proteomes" id="UP000198538">
    <property type="component" value="Unassembled WGS sequence"/>
</dbReference>
<feature type="transmembrane region" description="Helical" evidence="4">
    <location>
        <begin position="643"/>
        <end position="663"/>
    </location>
</feature>
<feature type="region of interest" description="Disordered" evidence="3">
    <location>
        <begin position="1302"/>
        <end position="1338"/>
    </location>
</feature>
<name>A0A1G5I6X5_9BACL</name>
<feature type="region of interest" description="Disordered" evidence="3">
    <location>
        <begin position="1804"/>
        <end position="1825"/>
    </location>
</feature>
<dbReference type="EMBL" id="FMVM01000008">
    <property type="protein sequence ID" value="SCY71876.1"/>
    <property type="molecule type" value="Genomic_DNA"/>
</dbReference>
<feature type="coiled-coil region" evidence="2">
    <location>
        <begin position="95"/>
        <end position="122"/>
    </location>
</feature>
<feature type="compositionally biased region" description="Basic and acidic residues" evidence="3">
    <location>
        <begin position="1694"/>
        <end position="1709"/>
    </location>
</feature>
<dbReference type="NCBIfam" id="TIGR01760">
    <property type="entry name" value="tape_meas_TP901"/>
    <property type="match status" value="1"/>
</dbReference>
<dbReference type="InterPro" id="IPR010090">
    <property type="entry name" value="Phage_tape_meas"/>
</dbReference>
<feature type="transmembrane region" description="Helical" evidence="4">
    <location>
        <begin position="704"/>
        <end position="726"/>
    </location>
</feature>
<dbReference type="PANTHER" id="PTHR37813">
    <property type="entry name" value="FELS-2 PROPHAGE PROTEIN"/>
    <property type="match status" value="1"/>
</dbReference>
<evidence type="ECO:0000256" key="4">
    <source>
        <dbReference type="SAM" id="Phobius"/>
    </source>
</evidence>
<feature type="coiled-coil region" evidence="2">
    <location>
        <begin position="802"/>
        <end position="829"/>
    </location>
</feature>
<evidence type="ECO:0000313" key="7">
    <source>
        <dbReference type="Proteomes" id="UP000198538"/>
    </source>
</evidence>
<dbReference type="RefSeq" id="WP_090920048.1">
    <property type="nucleotide sequence ID" value="NZ_FMVM01000008.1"/>
</dbReference>
<organism evidence="6 7">
    <name type="scientific">Paenibacillus polysaccharolyticus</name>
    <dbReference type="NCBI Taxonomy" id="582692"/>
    <lineage>
        <taxon>Bacteria</taxon>
        <taxon>Bacillati</taxon>
        <taxon>Bacillota</taxon>
        <taxon>Bacilli</taxon>
        <taxon>Bacillales</taxon>
        <taxon>Paenibacillaceae</taxon>
        <taxon>Paenibacillus</taxon>
    </lineage>
</organism>
<feature type="region of interest" description="Disordered" evidence="3">
    <location>
        <begin position="1211"/>
        <end position="1232"/>
    </location>
</feature>
<evidence type="ECO:0000259" key="5">
    <source>
        <dbReference type="Pfam" id="PF10145"/>
    </source>
</evidence>
<feature type="coiled-coil region" evidence="2">
    <location>
        <begin position="1860"/>
        <end position="1887"/>
    </location>
</feature>
<keyword evidence="4" id="KW-0812">Transmembrane</keyword>
<feature type="compositionally biased region" description="Low complexity" evidence="3">
    <location>
        <begin position="1807"/>
        <end position="1824"/>
    </location>
</feature>
<accession>A0A1G5I6X5</accession>
<keyword evidence="1" id="KW-1188">Viral release from host cell</keyword>
<evidence type="ECO:0000256" key="2">
    <source>
        <dbReference type="SAM" id="Coils"/>
    </source>
</evidence>
<reference evidence="7" key="1">
    <citation type="submission" date="2016-10" db="EMBL/GenBank/DDBJ databases">
        <authorList>
            <person name="Varghese N."/>
            <person name="Submissions S."/>
        </authorList>
    </citation>
    <scope>NUCLEOTIDE SEQUENCE [LARGE SCALE GENOMIC DNA]</scope>
    <source>
        <strain evidence="7">BL9</strain>
    </source>
</reference>
<proteinExistence type="predicted"/>
<keyword evidence="2" id="KW-0175">Coiled coil</keyword>
<evidence type="ECO:0000256" key="1">
    <source>
        <dbReference type="ARBA" id="ARBA00022612"/>
    </source>
</evidence>